<evidence type="ECO:0000256" key="5">
    <source>
        <dbReference type="ARBA" id="ARBA00022989"/>
    </source>
</evidence>
<name>A0ABY4DBI6_9SPIR</name>
<accession>A0ABY4DBI6</accession>
<feature type="transmembrane region" description="Helical" evidence="7">
    <location>
        <begin position="173"/>
        <end position="195"/>
    </location>
</feature>
<evidence type="ECO:0000313" key="9">
    <source>
        <dbReference type="EMBL" id="UOM51634.1"/>
    </source>
</evidence>
<reference evidence="10" key="1">
    <citation type="journal article" date="2024" name="J Bioinform Genom">
        <title>Complete genome sequence of the type strain bacterium Sphaerochaeta associata GLS2t (VKM B-2742)t.</title>
        <authorList>
            <person name="Troshina O.Y."/>
            <person name="Tepeeva A.N."/>
            <person name="Arzamasceva V.O."/>
            <person name="Whitman W.B."/>
            <person name="Varghese N."/>
            <person name="Shapiro N."/>
            <person name="Woyke T."/>
            <person name="Kripides N.C."/>
            <person name="Vasilenko O.V."/>
        </authorList>
    </citation>
    <scope>NUCLEOTIDE SEQUENCE [LARGE SCALE GENOMIC DNA]</scope>
    <source>
        <strain evidence="10">GLS2T</strain>
    </source>
</reference>
<dbReference type="Proteomes" id="UP000829708">
    <property type="component" value="Chromosome"/>
</dbReference>
<feature type="transmembrane region" description="Helical" evidence="7">
    <location>
        <begin position="6"/>
        <end position="25"/>
    </location>
</feature>
<feature type="transmembrane region" description="Helical" evidence="7">
    <location>
        <begin position="220"/>
        <end position="238"/>
    </location>
</feature>
<feature type="transmembrane region" description="Helical" evidence="7">
    <location>
        <begin position="402"/>
        <end position="427"/>
    </location>
</feature>
<sequence length="428" mass="45397">MNVQAILLLLGSFAVLILGGIHIAYAMIASAVFTIVFLNISLIAVVTTLIDGINGFTFLAIPFFVLAGEIMAQGGISDRLIKLSNALVGWMRGGLAMVNIIASVFFGGISGSATADTASLGSILIPMMKKSGYDGEFSTAVTMASSIEGLLIPPSHNMIIYAMAAGGLSIGKLFLGGLVPGLLLALALMIFSFFVSRKRKYPKGDAFHVKNVLVSLKDSIWALMTILIVVVGVITGVFTATESAAISTVWAFIVTFFIYKEIPLKAFGGILKKALKVLSNILILIAAAGTFGFVVAYLQIPTFISDLILGVTSNKIIILLLVNLILLLLGMIMGMASIIVIMTPILLPIVTQLGMDPIQFGAIMILNCGIGLITPPVGGVLFVGSGISGIKIERLTKELLPFYLVMVLVLLMVTFIPQITMFVPNFLM</sequence>
<dbReference type="RefSeq" id="WP_244773177.1">
    <property type="nucleotide sequence ID" value="NZ_CP094929.1"/>
</dbReference>
<feature type="transmembrane region" description="Helical" evidence="7">
    <location>
        <begin position="362"/>
        <end position="382"/>
    </location>
</feature>
<dbReference type="PANTHER" id="PTHR33362:SF2">
    <property type="entry name" value="TRAP TRANSPORTER LARGE PERMEASE PROTEIN"/>
    <property type="match status" value="1"/>
</dbReference>
<evidence type="ECO:0000256" key="6">
    <source>
        <dbReference type="ARBA" id="ARBA00023136"/>
    </source>
</evidence>
<evidence type="ECO:0000259" key="8">
    <source>
        <dbReference type="Pfam" id="PF06808"/>
    </source>
</evidence>
<dbReference type="PIRSF" id="PIRSF006066">
    <property type="entry name" value="HI0050"/>
    <property type="match status" value="1"/>
</dbReference>
<keyword evidence="5 7" id="KW-1133">Transmembrane helix</keyword>
<dbReference type="Pfam" id="PF06808">
    <property type="entry name" value="DctM"/>
    <property type="match status" value="1"/>
</dbReference>
<gene>
    <name evidence="9" type="ORF">MUG09_02445</name>
</gene>
<keyword evidence="4 7" id="KW-0812">Transmembrane</keyword>
<feature type="transmembrane region" description="Helical" evidence="7">
    <location>
        <begin position="274"/>
        <end position="297"/>
    </location>
</feature>
<dbReference type="NCBIfam" id="TIGR00786">
    <property type="entry name" value="dctM"/>
    <property type="match status" value="1"/>
</dbReference>
<proteinExistence type="predicted"/>
<evidence type="ECO:0000256" key="1">
    <source>
        <dbReference type="ARBA" id="ARBA00004429"/>
    </source>
</evidence>
<dbReference type="EMBL" id="CP094929">
    <property type="protein sequence ID" value="UOM51634.1"/>
    <property type="molecule type" value="Genomic_DNA"/>
</dbReference>
<feature type="transmembrane region" description="Helical" evidence="7">
    <location>
        <begin position="88"/>
        <end position="109"/>
    </location>
</feature>
<evidence type="ECO:0000256" key="7">
    <source>
        <dbReference type="SAM" id="Phobius"/>
    </source>
</evidence>
<feature type="transmembrane region" description="Helical" evidence="7">
    <location>
        <begin position="317"/>
        <end position="350"/>
    </location>
</feature>
<feature type="domain" description="TRAP C4-dicarboxylate transport system permease DctM subunit" evidence="8">
    <location>
        <begin position="10"/>
        <end position="419"/>
    </location>
</feature>
<keyword evidence="2" id="KW-1003">Cell membrane</keyword>
<keyword evidence="6 7" id="KW-0472">Membrane</keyword>
<evidence type="ECO:0000256" key="4">
    <source>
        <dbReference type="ARBA" id="ARBA00022692"/>
    </source>
</evidence>
<keyword evidence="10" id="KW-1185">Reference proteome</keyword>
<evidence type="ECO:0000256" key="2">
    <source>
        <dbReference type="ARBA" id="ARBA00022475"/>
    </source>
</evidence>
<keyword evidence="3" id="KW-0997">Cell inner membrane</keyword>
<dbReference type="PANTHER" id="PTHR33362">
    <property type="entry name" value="SIALIC ACID TRAP TRANSPORTER PERMEASE PROTEIN SIAT-RELATED"/>
    <property type="match status" value="1"/>
</dbReference>
<organism evidence="9 10">
    <name type="scientific">Sphaerochaeta associata</name>
    <dbReference type="NCBI Taxonomy" id="1129264"/>
    <lineage>
        <taxon>Bacteria</taxon>
        <taxon>Pseudomonadati</taxon>
        <taxon>Spirochaetota</taxon>
        <taxon>Spirochaetia</taxon>
        <taxon>Spirochaetales</taxon>
        <taxon>Sphaerochaetaceae</taxon>
        <taxon>Sphaerochaeta</taxon>
    </lineage>
</organism>
<comment type="subcellular location">
    <subcellularLocation>
        <location evidence="1">Cell inner membrane</location>
        <topology evidence="1">Multi-pass membrane protein</topology>
    </subcellularLocation>
</comment>
<protein>
    <submittedName>
        <fullName evidence="9">TRAP transporter large permease</fullName>
    </submittedName>
</protein>
<dbReference type="InterPro" id="IPR004681">
    <property type="entry name" value="TRAP_DctM"/>
</dbReference>
<feature type="transmembrane region" description="Helical" evidence="7">
    <location>
        <begin position="244"/>
        <end position="262"/>
    </location>
</feature>
<evidence type="ECO:0000313" key="10">
    <source>
        <dbReference type="Proteomes" id="UP000829708"/>
    </source>
</evidence>
<evidence type="ECO:0000256" key="3">
    <source>
        <dbReference type="ARBA" id="ARBA00022519"/>
    </source>
</evidence>
<dbReference type="InterPro" id="IPR010656">
    <property type="entry name" value="DctM"/>
</dbReference>